<accession>A0A538UCA3</accession>
<protein>
    <submittedName>
        <fullName evidence="1">Thiol reductase thioredoxin</fullName>
    </submittedName>
</protein>
<name>A0A538UCA3_UNCEI</name>
<dbReference type="Proteomes" id="UP000319771">
    <property type="component" value="Unassembled WGS sequence"/>
</dbReference>
<dbReference type="Gene3D" id="1.25.40.10">
    <property type="entry name" value="Tetratricopeptide repeat domain"/>
    <property type="match status" value="1"/>
</dbReference>
<dbReference type="EMBL" id="VBPB01000064">
    <property type="protein sequence ID" value="TMQ73535.1"/>
    <property type="molecule type" value="Genomic_DNA"/>
</dbReference>
<dbReference type="Gene3D" id="3.40.30.10">
    <property type="entry name" value="Glutaredoxin"/>
    <property type="match status" value="1"/>
</dbReference>
<gene>
    <name evidence="1" type="ORF">E6K81_04275</name>
</gene>
<dbReference type="AlphaFoldDB" id="A0A538UCA3"/>
<reference evidence="1 2" key="1">
    <citation type="journal article" date="2019" name="Nat. Microbiol.">
        <title>Mediterranean grassland soil C-N compound turnover is dependent on rainfall and depth, and is mediated by genomically divergent microorganisms.</title>
        <authorList>
            <person name="Diamond S."/>
            <person name="Andeer P.F."/>
            <person name="Li Z."/>
            <person name="Crits-Christoph A."/>
            <person name="Burstein D."/>
            <person name="Anantharaman K."/>
            <person name="Lane K.R."/>
            <person name="Thomas B.C."/>
            <person name="Pan C."/>
            <person name="Northen T.R."/>
            <person name="Banfield J.F."/>
        </authorList>
    </citation>
    <scope>NUCLEOTIDE SEQUENCE [LARGE SCALE GENOMIC DNA]</scope>
    <source>
        <strain evidence="1">WS_11</strain>
    </source>
</reference>
<organism evidence="1 2">
    <name type="scientific">Eiseniibacteriota bacterium</name>
    <dbReference type="NCBI Taxonomy" id="2212470"/>
    <lineage>
        <taxon>Bacteria</taxon>
        <taxon>Candidatus Eiseniibacteriota</taxon>
    </lineage>
</organism>
<dbReference type="InterPro" id="IPR011990">
    <property type="entry name" value="TPR-like_helical_dom_sf"/>
</dbReference>
<dbReference type="SUPFAM" id="SSF48452">
    <property type="entry name" value="TPR-like"/>
    <property type="match status" value="1"/>
</dbReference>
<proteinExistence type="predicted"/>
<sequence length="382" mass="40732">MFTDPALASQARRFVWLEIDTEKAKNASVRKQLAVAALPSFFILDPADERVALRWVGGATVPALTRILDDGRAAVTAGTVASGRGGLGSPADSALARADDAYGRADYATAAAGYREALKLAPAGWSSDGRTVESLLYALNQTDGYEEGASLALAAYPRLARTPSAPNVAASGLDCALSLPADHPRRAELVAALDQITRAVAEDLTLSMAADDRSGVYITLLDARKDAHDSTGARATAEAWSAFLDGEAAKAKTPDARMVFDPHRLSAYIELGQPERAIPMLEASERDAPGDYNPPARLALAYKAMKHWKEALAASDRALKRAYGPRTLTFYSARTDIYLGMADSLSARRTLREAVTFAEALPPGQRSDGTIAAFKKRLDALH</sequence>
<evidence type="ECO:0000313" key="1">
    <source>
        <dbReference type="EMBL" id="TMQ73535.1"/>
    </source>
</evidence>
<evidence type="ECO:0000313" key="2">
    <source>
        <dbReference type="Proteomes" id="UP000319771"/>
    </source>
</evidence>
<comment type="caution">
    <text evidence="1">The sequence shown here is derived from an EMBL/GenBank/DDBJ whole genome shotgun (WGS) entry which is preliminary data.</text>
</comment>